<keyword evidence="8" id="KW-1185">Reference proteome</keyword>
<gene>
    <name evidence="4 7" type="primary">proQ</name>
    <name evidence="7" type="ORF">GCM10007894_26080</name>
</gene>
<dbReference type="RefSeq" id="WP_095499097.1">
    <property type="nucleotide sequence ID" value="NZ_BSPO01000003.1"/>
</dbReference>
<organism evidence="7 8">
    <name type="scientific">Paraferrimonas haliotis</name>
    <dbReference type="NCBI Taxonomy" id="2013866"/>
    <lineage>
        <taxon>Bacteria</taxon>
        <taxon>Pseudomonadati</taxon>
        <taxon>Pseudomonadota</taxon>
        <taxon>Gammaproteobacteria</taxon>
        <taxon>Alteromonadales</taxon>
        <taxon>Ferrimonadaceae</taxon>
        <taxon>Paraferrimonas</taxon>
    </lineage>
</organism>
<evidence type="ECO:0000256" key="1">
    <source>
        <dbReference type="ARBA" id="ARBA00022490"/>
    </source>
</evidence>
<accession>A0AA37TUW2</accession>
<protein>
    <recommendedName>
        <fullName evidence="4">RNA chaperone ProQ</fullName>
    </recommendedName>
</protein>
<dbReference type="InterPro" id="IPR036442">
    <property type="entry name" value="ProQ/FinO_sf"/>
</dbReference>
<dbReference type="InterPro" id="IPR035236">
    <property type="entry name" value="ProQ_C"/>
</dbReference>
<sequence>METTDKLTDVNQVIEYLAQQFPNCFTAEGETKPLKIGLFQELADRLENDPKVSKTQLRVAIRRYTNSWRYLKSIKAGQLRVDLDGNDCGEIEAEHVEHAAKALEESQAKAKAMRAEKMAEQRRAAKKSARADLAKAKRPARKKAPAKATAQKETVEAEGVTPESLNELKPQQKVKVKLGKSAVSGQVLEIVKQEVNVQLDSGLTVKVRLEHIQV</sequence>
<dbReference type="SUPFAM" id="SSF48657">
    <property type="entry name" value="FinO-like"/>
    <property type="match status" value="1"/>
</dbReference>
<keyword evidence="1 4" id="KW-0963">Cytoplasm</keyword>
<feature type="compositionally biased region" description="Basic and acidic residues" evidence="5">
    <location>
        <begin position="120"/>
        <end position="135"/>
    </location>
</feature>
<dbReference type="InterPro" id="IPR016103">
    <property type="entry name" value="ProQ/FinO"/>
</dbReference>
<feature type="region of interest" description="Disordered" evidence="5">
    <location>
        <begin position="120"/>
        <end position="164"/>
    </location>
</feature>
<dbReference type="HAMAP" id="MF_00749">
    <property type="entry name" value="ProQ"/>
    <property type="match status" value="1"/>
</dbReference>
<proteinExistence type="inferred from homology"/>
<name>A0AA37TUW2_9GAMM</name>
<dbReference type="GO" id="GO:0005829">
    <property type="term" value="C:cytosol"/>
    <property type="evidence" value="ECO:0007669"/>
    <property type="project" value="TreeGrafter"/>
</dbReference>
<comment type="caution">
    <text evidence="7">The sequence shown here is derived from an EMBL/GenBank/DDBJ whole genome shotgun (WGS) entry which is preliminary data.</text>
</comment>
<reference evidence="7 8" key="1">
    <citation type="journal article" date="2014" name="Int. J. Syst. Evol. Microbiol.">
        <title>Complete genome sequence of Corynebacterium casei LMG S-19264T (=DSM 44701T), isolated from a smear-ripened cheese.</title>
        <authorList>
            <consortium name="US DOE Joint Genome Institute (JGI-PGF)"/>
            <person name="Walter F."/>
            <person name="Albersmeier A."/>
            <person name="Kalinowski J."/>
            <person name="Ruckert C."/>
        </authorList>
    </citation>
    <scope>NUCLEOTIDE SEQUENCE [LARGE SCALE GENOMIC DNA]</scope>
    <source>
        <strain evidence="7 8">NBRC 112785</strain>
    </source>
</reference>
<comment type="function">
    <text evidence="4">RNA chaperone with significant RNA binding, RNA strand exchange and RNA duplexing activities.</text>
</comment>
<feature type="domain" description="ProQ/FinO" evidence="6">
    <location>
        <begin position="5"/>
        <end position="119"/>
    </location>
</feature>
<evidence type="ECO:0000256" key="3">
    <source>
        <dbReference type="ARBA" id="ARBA00023186"/>
    </source>
</evidence>
<dbReference type="GO" id="GO:0033592">
    <property type="term" value="F:RNA strand annealing activity"/>
    <property type="evidence" value="ECO:0007669"/>
    <property type="project" value="UniProtKB-UniRule"/>
</dbReference>
<dbReference type="EMBL" id="BSPO01000003">
    <property type="protein sequence ID" value="GLS84631.1"/>
    <property type="molecule type" value="Genomic_DNA"/>
</dbReference>
<dbReference type="InterPro" id="IPR023529">
    <property type="entry name" value="ProQ"/>
</dbReference>
<evidence type="ECO:0000256" key="2">
    <source>
        <dbReference type="ARBA" id="ARBA00022884"/>
    </source>
</evidence>
<comment type="similarity">
    <text evidence="4">Belongs to the ProQ family.</text>
</comment>
<evidence type="ECO:0000256" key="4">
    <source>
        <dbReference type="HAMAP-Rule" id="MF_00749"/>
    </source>
</evidence>
<evidence type="ECO:0000313" key="7">
    <source>
        <dbReference type="EMBL" id="GLS84631.1"/>
    </source>
</evidence>
<dbReference type="GO" id="GO:0034057">
    <property type="term" value="F:RNA strand-exchange activity"/>
    <property type="evidence" value="ECO:0007669"/>
    <property type="project" value="UniProtKB-UniRule"/>
</dbReference>
<dbReference type="PANTHER" id="PTHR38106">
    <property type="entry name" value="RNA CHAPERONE PROQ"/>
    <property type="match status" value="1"/>
</dbReference>
<dbReference type="Pfam" id="PF04352">
    <property type="entry name" value="ProQ"/>
    <property type="match status" value="1"/>
</dbReference>
<dbReference type="AlphaFoldDB" id="A0AA37TUW2"/>
<dbReference type="Proteomes" id="UP001157439">
    <property type="component" value="Unassembled WGS sequence"/>
</dbReference>
<evidence type="ECO:0000256" key="5">
    <source>
        <dbReference type="SAM" id="MobiDB-lite"/>
    </source>
</evidence>
<dbReference type="PANTHER" id="PTHR38106:SF1">
    <property type="entry name" value="RNA CHAPERONE PROQ"/>
    <property type="match status" value="1"/>
</dbReference>
<dbReference type="GO" id="GO:0010608">
    <property type="term" value="P:post-transcriptional regulation of gene expression"/>
    <property type="evidence" value="ECO:0007669"/>
    <property type="project" value="InterPro"/>
</dbReference>
<keyword evidence="2 4" id="KW-0694">RNA-binding</keyword>
<feature type="compositionally biased region" description="Basic residues" evidence="5">
    <location>
        <begin position="136"/>
        <end position="145"/>
    </location>
</feature>
<evidence type="ECO:0000259" key="6">
    <source>
        <dbReference type="SMART" id="SM00945"/>
    </source>
</evidence>
<dbReference type="Pfam" id="PF17516">
    <property type="entry name" value="ProQ_C"/>
    <property type="match status" value="1"/>
</dbReference>
<dbReference type="SMART" id="SM00945">
    <property type="entry name" value="ProQ"/>
    <property type="match status" value="1"/>
</dbReference>
<keyword evidence="3 4" id="KW-0143">Chaperone</keyword>
<evidence type="ECO:0000313" key="8">
    <source>
        <dbReference type="Proteomes" id="UP001157439"/>
    </source>
</evidence>
<comment type="subcellular location">
    <subcellularLocation>
        <location evidence="4">Cytoplasm</location>
    </subcellularLocation>
</comment>
<dbReference type="Gene3D" id="1.10.1710.10">
    <property type="entry name" value="ProQ/FinO domain"/>
    <property type="match status" value="1"/>
</dbReference>
<dbReference type="NCBIfam" id="NF003434">
    <property type="entry name" value="PRK04950.1"/>
    <property type="match status" value="1"/>
</dbReference>